<proteinExistence type="predicted"/>
<protein>
    <recommendedName>
        <fullName evidence="3">Phage tail protein</fullName>
    </recommendedName>
</protein>
<dbReference type="AlphaFoldDB" id="A0A2S7J5L2"/>
<sequence length="89" mass="9272">MSVSIKTGSANLICDGIDKGAVEYSVAIPDDGADLTKRGKFWGSKDAISEAMNASVVGLKPHEGETYPVAVEELDRDGAALFTVLATAE</sequence>
<name>A0A2S7J5L2_9HYPH</name>
<dbReference type="OrthoDB" id="8448237at2"/>
<organism evidence="1 2">
    <name type="scientific">Brucella oryzae</name>
    <dbReference type="NCBI Taxonomy" id="335286"/>
    <lineage>
        <taxon>Bacteria</taxon>
        <taxon>Pseudomonadati</taxon>
        <taxon>Pseudomonadota</taxon>
        <taxon>Alphaproteobacteria</taxon>
        <taxon>Hyphomicrobiales</taxon>
        <taxon>Brucellaceae</taxon>
        <taxon>Brucella/Ochrobactrum group</taxon>
        <taxon>Brucella</taxon>
    </lineage>
</organism>
<comment type="caution">
    <text evidence="1">The sequence shown here is derived from an EMBL/GenBank/DDBJ whole genome shotgun (WGS) entry which is preliminary data.</text>
</comment>
<dbReference type="RefSeq" id="WP_104753882.1">
    <property type="nucleotide sequence ID" value="NZ_JBHEEO010000011.1"/>
</dbReference>
<accession>A0A2S7J5L2</accession>
<reference evidence="1 2" key="1">
    <citation type="submission" date="2018-02" db="EMBL/GenBank/DDBJ databases">
        <title>Draft genome sequence of Ochrobactrum oryzae found in Brazil.</title>
        <authorList>
            <person name="Cerdeira L."/>
            <person name="Andrade F."/>
            <person name="Zacariotto T."/>
            <person name="Barbosa B."/>
            <person name="Santos S."/>
            <person name="Cassetari V."/>
            <person name="Lincopan N."/>
        </authorList>
    </citation>
    <scope>NUCLEOTIDE SEQUENCE [LARGE SCALE GENOMIC DNA]</scope>
    <source>
        <strain evidence="1 2">OA447</strain>
    </source>
</reference>
<keyword evidence="2" id="KW-1185">Reference proteome</keyword>
<dbReference type="Proteomes" id="UP000238493">
    <property type="component" value="Unassembled WGS sequence"/>
</dbReference>
<gene>
    <name evidence="1" type="ORF">C3731_00850</name>
</gene>
<evidence type="ECO:0008006" key="3">
    <source>
        <dbReference type="Google" id="ProtNLM"/>
    </source>
</evidence>
<dbReference type="EMBL" id="PTRC01000003">
    <property type="protein sequence ID" value="PQA75537.1"/>
    <property type="molecule type" value="Genomic_DNA"/>
</dbReference>
<evidence type="ECO:0000313" key="1">
    <source>
        <dbReference type="EMBL" id="PQA75537.1"/>
    </source>
</evidence>
<evidence type="ECO:0000313" key="2">
    <source>
        <dbReference type="Proteomes" id="UP000238493"/>
    </source>
</evidence>